<evidence type="ECO:0000256" key="5">
    <source>
        <dbReference type="ARBA" id="ARBA00012518"/>
    </source>
</evidence>
<comment type="pathway">
    <text evidence="4">Cell wall biogenesis; peptidoglycan biosynthesis.</text>
</comment>
<keyword evidence="13 18" id="KW-0560">Oxidoreductase</keyword>
<comment type="catalytic activity">
    <reaction evidence="16">
        <text>UDP-N-acetyl-alpha-D-muramate + NADP(+) = UDP-N-acetyl-3-O-(1-carboxyvinyl)-alpha-D-glucosamine + NADPH + H(+)</text>
        <dbReference type="Rhea" id="RHEA:12248"/>
        <dbReference type="ChEBI" id="CHEBI:15378"/>
        <dbReference type="ChEBI" id="CHEBI:57783"/>
        <dbReference type="ChEBI" id="CHEBI:58349"/>
        <dbReference type="ChEBI" id="CHEBI:68483"/>
        <dbReference type="ChEBI" id="CHEBI:70757"/>
        <dbReference type="EC" id="1.3.1.98"/>
    </reaction>
</comment>
<comment type="subcellular location">
    <subcellularLocation>
        <location evidence="3">Cytoplasm</location>
    </subcellularLocation>
</comment>
<dbReference type="PANTHER" id="PTHR21071:SF4">
    <property type="entry name" value="UDP-N-ACETYLENOLPYRUVOYLGLUCOSAMINE REDUCTASE"/>
    <property type="match status" value="1"/>
</dbReference>
<dbReference type="InterPro" id="IPR036318">
    <property type="entry name" value="FAD-bd_PCMH-like_sf"/>
</dbReference>
<keyword evidence="14" id="KW-0131">Cell cycle</keyword>
<feature type="domain" description="FAD-binding PCMH-type" evidence="17">
    <location>
        <begin position="31"/>
        <end position="213"/>
    </location>
</feature>
<dbReference type="EMBL" id="VSSQ01000030">
    <property type="protein sequence ID" value="MPL65906.1"/>
    <property type="molecule type" value="Genomic_DNA"/>
</dbReference>
<keyword evidence="12" id="KW-0573">Peptidoglycan synthesis</keyword>
<comment type="function">
    <text evidence="2">Cell wall formation.</text>
</comment>
<dbReference type="InterPro" id="IPR016167">
    <property type="entry name" value="FAD-bd_PCMH_sub1"/>
</dbReference>
<evidence type="ECO:0000256" key="11">
    <source>
        <dbReference type="ARBA" id="ARBA00022960"/>
    </source>
</evidence>
<keyword evidence="7" id="KW-0132">Cell division</keyword>
<evidence type="ECO:0000256" key="4">
    <source>
        <dbReference type="ARBA" id="ARBA00004752"/>
    </source>
</evidence>
<evidence type="ECO:0000256" key="16">
    <source>
        <dbReference type="ARBA" id="ARBA00048914"/>
    </source>
</evidence>
<dbReference type="Gene3D" id="3.90.78.10">
    <property type="entry name" value="UDP-N-acetylenolpyruvoylglucosamine reductase, C-terminal domain"/>
    <property type="match status" value="1"/>
</dbReference>
<keyword evidence="8" id="KW-0285">Flavoprotein</keyword>
<dbReference type="GO" id="GO:0051301">
    <property type="term" value="P:cell division"/>
    <property type="evidence" value="ECO:0007669"/>
    <property type="project" value="UniProtKB-KW"/>
</dbReference>
<dbReference type="EC" id="1.3.1.98" evidence="5"/>
<dbReference type="InterPro" id="IPR016169">
    <property type="entry name" value="FAD-bd_PCMH_sub2"/>
</dbReference>
<evidence type="ECO:0000256" key="1">
    <source>
        <dbReference type="ARBA" id="ARBA00001974"/>
    </source>
</evidence>
<evidence type="ECO:0000313" key="18">
    <source>
        <dbReference type="EMBL" id="MPL65906.1"/>
    </source>
</evidence>
<evidence type="ECO:0000256" key="10">
    <source>
        <dbReference type="ARBA" id="ARBA00022857"/>
    </source>
</evidence>
<evidence type="ECO:0000256" key="9">
    <source>
        <dbReference type="ARBA" id="ARBA00022827"/>
    </source>
</evidence>
<dbReference type="GO" id="GO:0008762">
    <property type="term" value="F:UDP-N-acetylmuramate dehydrogenase activity"/>
    <property type="evidence" value="ECO:0007669"/>
    <property type="project" value="UniProtKB-EC"/>
</dbReference>
<evidence type="ECO:0000256" key="12">
    <source>
        <dbReference type="ARBA" id="ARBA00022984"/>
    </source>
</evidence>
<dbReference type="AlphaFoldDB" id="A0A644TG25"/>
<dbReference type="HAMAP" id="MF_00037">
    <property type="entry name" value="MurB"/>
    <property type="match status" value="1"/>
</dbReference>
<dbReference type="PANTHER" id="PTHR21071">
    <property type="entry name" value="UDP-N-ACETYLENOLPYRUVOYLGLUCOSAMINE REDUCTASE"/>
    <property type="match status" value="1"/>
</dbReference>
<organism evidence="18">
    <name type="scientific">bioreactor metagenome</name>
    <dbReference type="NCBI Taxonomy" id="1076179"/>
    <lineage>
        <taxon>unclassified sequences</taxon>
        <taxon>metagenomes</taxon>
        <taxon>ecological metagenomes</taxon>
    </lineage>
</organism>
<evidence type="ECO:0000256" key="8">
    <source>
        <dbReference type="ARBA" id="ARBA00022630"/>
    </source>
</evidence>
<dbReference type="Gene3D" id="3.30.43.10">
    <property type="entry name" value="Uridine Diphospho-n-acetylenolpyruvylglucosamine Reductase, domain 2"/>
    <property type="match status" value="1"/>
</dbReference>
<dbReference type="GO" id="GO:0071555">
    <property type="term" value="P:cell wall organization"/>
    <property type="evidence" value="ECO:0007669"/>
    <property type="project" value="UniProtKB-KW"/>
</dbReference>
<sequence length="321" mass="35145">MEKLWQIARKINIDPARIRISEPMSLHTSFKIGGPADYYLRLSSESELAALVKTLRDAGEPFFVLGGGANLLVGDKGIRGWVLDLSKLSDCRLESPFSVKEGGRCEGEVSLYAQAGISIDRLCEEALALGLQGIENFYGMPGSLGGAVYMNARCYEDDIATILGILKIISPAGEAKNLDSSTLPWSYKRSAFQPGAIYDGWIVTAAELKLRCGEAPRIASVMRDRKMDRVSKGHYRYPSAGSMFKNNRSFGKPTGAILDSLAFKGRRLGDAAVSPWHANIFVNMGRASAKDMRRLIESAQEAALRTYGFSLEPEVLFVGEF</sequence>
<dbReference type="Pfam" id="PF02873">
    <property type="entry name" value="MurB_C"/>
    <property type="match status" value="1"/>
</dbReference>
<dbReference type="InterPro" id="IPR036635">
    <property type="entry name" value="MurB_C_sf"/>
</dbReference>
<protein>
    <recommendedName>
        <fullName evidence="5">UDP-N-acetylmuramate dehydrogenase</fullName>
        <ecNumber evidence="5">1.3.1.98</ecNumber>
    </recommendedName>
</protein>
<dbReference type="GO" id="GO:0008360">
    <property type="term" value="P:regulation of cell shape"/>
    <property type="evidence" value="ECO:0007669"/>
    <property type="project" value="UniProtKB-KW"/>
</dbReference>
<dbReference type="SUPFAM" id="SSF56176">
    <property type="entry name" value="FAD-binding/transporter-associated domain-like"/>
    <property type="match status" value="1"/>
</dbReference>
<name>A0A644TG25_9ZZZZ</name>
<reference evidence="18" key="1">
    <citation type="submission" date="2019-08" db="EMBL/GenBank/DDBJ databases">
        <authorList>
            <person name="Kucharzyk K."/>
            <person name="Murdoch R.W."/>
            <person name="Higgins S."/>
            <person name="Loffler F."/>
        </authorList>
    </citation>
    <scope>NUCLEOTIDE SEQUENCE</scope>
</reference>
<proteinExistence type="inferred from homology"/>
<dbReference type="GO" id="GO:0071949">
    <property type="term" value="F:FAD binding"/>
    <property type="evidence" value="ECO:0007669"/>
    <property type="project" value="InterPro"/>
</dbReference>
<keyword evidence="10" id="KW-0521">NADP</keyword>
<comment type="cofactor">
    <cofactor evidence="1">
        <name>FAD</name>
        <dbReference type="ChEBI" id="CHEBI:57692"/>
    </cofactor>
</comment>
<evidence type="ECO:0000256" key="14">
    <source>
        <dbReference type="ARBA" id="ARBA00023306"/>
    </source>
</evidence>
<dbReference type="InterPro" id="IPR003170">
    <property type="entry name" value="MurB"/>
</dbReference>
<accession>A0A644TG25</accession>
<dbReference type="GO" id="GO:0009252">
    <property type="term" value="P:peptidoglycan biosynthetic process"/>
    <property type="evidence" value="ECO:0007669"/>
    <property type="project" value="UniProtKB-UniPathway"/>
</dbReference>
<keyword evidence="11" id="KW-0133">Cell shape</keyword>
<evidence type="ECO:0000256" key="6">
    <source>
        <dbReference type="ARBA" id="ARBA00022490"/>
    </source>
</evidence>
<evidence type="ECO:0000256" key="15">
    <source>
        <dbReference type="ARBA" id="ARBA00023316"/>
    </source>
</evidence>
<dbReference type="SUPFAM" id="SSF56194">
    <property type="entry name" value="Uridine diphospho-N-Acetylenolpyruvylglucosamine reductase, MurB, C-terminal domain"/>
    <property type="match status" value="1"/>
</dbReference>
<dbReference type="InterPro" id="IPR011601">
    <property type="entry name" value="MurB_C"/>
</dbReference>
<dbReference type="InterPro" id="IPR016166">
    <property type="entry name" value="FAD-bd_PCMH"/>
</dbReference>
<dbReference type="Pfam" id="PF01565">
    <property type="entry name" value="FAD_binding_4"/>
    <property type="match status" value="1"/>
</dbReference>
<keyword evidence="9" id="KW-0274">FAD</keyword>
<gene>
    <name evidence="18" type="primary">murB_3</name>
    <name evidence="18" type="ORF">SDC9_11571</name>
</gene>
<dbReference type="Gene3D" id="3.30.465.10">
    <property type="match status" value="1"/>
</dbReference>
<keyword evidence="15" id="KW-0961">Cell wall biogenesis/degradation</keyword>
<dbReference type="NCBIfam" id="TIGR00179">
    <property type="entry name" value="murB"/>
    <property type="match status" value="1"/>
</dbReference>
<comment type="caution">
    <text evidence="18">The sequence shown here is derived from an EMBL/GenBank/DDBJ whole genome shotgun (WGS) entry which is preliminary data.</text>
</comment>
<dbReference type="InterPro" id="IPR006094">
    <property type="entry name" value="Oxid_FAD_bind_N"/>
</dbReference>
<evidence type="ECO:0000256" key="7">
    <source>
        <dbReference type="ARBA" id="ARBA00022618"/>
    </source>
</evidence>
<dbReference type="GO" id="GO:0005829">
    <property type="term" value="C:cytosol"/>
    <property type="evidence" value="ECO:0007669"/>
    <property type="project" value="TreeGrafter"/>
</dbReference>
<evidence type="ECO:0000256" key="13">
    <source>
        <dbReference type="ARBA" id="ARBA00023002"/>
    </source>
</evidence>
<evidence type="ECO:0000256" key="2">
    <source>
        <dbReference type="ARBA" id="ARBA00003921"/>
    </source>
</evidence>
<evidence type="ECO:0000256" key="3">
    <source>
        <dbReference type="ARBA" id="ARBA00004496"/>
    </source>
</evidence>
<dbReference type="UniPathway" id="UPA00219"/>
<evidence type="ECO:0000259" key="17">
    <source>
        <dbReference type="PROSITE" id="PS51387"/>
    </source>
</evidence>
<dbReference type="PROSITE" id="PS51387">
    <property type="entry name" value="FAD_PCMH"/>
    <property type="match status" value="1"/>
</dbReference>
<keyword evidence="6" id="KW-0963">Cytoplasm</keyword>